<feature type="active site" description="Nucleophile" evidence="4">
    <location>
        <position position="368"/>
    </location>
</feature>
<dbReference type="GO" id="GO:0016052">
    <property type="term" value="P:carbohydrate catabolic process"/>
    <property type="evidence" value="ECO:0007669"/>
    <property type="project" value="TreeGrafter"/>
</dbReference>
<comment type="similarity">
    <text evidence="1 5">Belongs to the glycosyl hydrolase 1 family.</text>
</comment>
<accession>A0A1C0ABK2</accession>
<evidence type="ECO:0000256" key="1">
    <source>
        <dbReference type="ARBA" id="ARBA00010838"/>
    </source>
</evidence>
<sequence>MKYIFPEGFWWGAAVSALQVEGASDKRGETTWDRWFKLEPNRFFDGVGPKVTSDFYNRYEEDIELMKELNFNSFRTSISWARLFPKGFGEINQEGVDFYNNLIDKLIENNIEPVIALFHFDMPMAMMDLGGFESREVVNYYEEYAKICFELFGDRVKHWVTHNEPIVPVEGGYLYNFHYPDVVDCKRGIQVAYNTAISSAKVVNLYKEMRAEGKVREDGRIGIVLSLTPSYPRSNNSADLKAARIADLFFNKSFLDPCVKGAYPEELVSILADRNMLPVVEEGDKNLLKEGVVEFLGFNYYFPRRVKVRENAVNAKAPFLPEHLFEYYDMPGKRMNRYRGWEIYAKGTFDTLINIKDNYGNLPIFISENGMGVEDEARFRNKKGYIDDDYRINFVKEHLKWLHKAIEEGCNVNGYHMWTLMDNWSWMNAYKNRYGFIEVDLEDDLKRTMKKSGYWFKEVAQNNGFND</sequence>
<evidence type="ECO:0000313" key="6">
    <source>
        <dbReference type="EMBL" id="OCL27714.1"/>
    </source>
</evidence>
<dbReference type="InterPro" id="IPR018120">
    <property type="entry name" value="Glyco_hydro_1_AS"/>
</dbReference>
<evidence type="ECO:0000313" key="7">
    <source>
        <dbReference type="Proteomes" id="UP000093514"/>
    </source>
</evidence>
<dbReference type="Gene3D" id="3.20.20.80">
    <property type="entry name" value="Glycosidases"/>
    <property type="match status" value="1"/>
</dbReference>
<dbReference type="GO" id="GO:0008422">
    <property type="term" value="F:beta-glucosidase activity"/>
    <property type="evidence" value="ECO:0007669"/>
    <property type="project" value="TreeGrafter"/>
</dbReference>
<keyword evidence="7" id="KW-1185">Reference proteome</keyword>
<keyword evidence="2" id="KW-0378">Hydrolase</keyword>
<dbReference type="RefSeq" id="WP_068715732.1">
    <property type="nucleotide sequence ID" value="NZ_LWDV01000007.1"/>
</dbReference>
<dbReference type="Pfam" id="PF00232">
    <property type="entry name" value="Glyco_hydro_1"/>
    <property type="match status" value="1"/>
</dbReference>
<dbReference type="AlphaFoldDB" id="A0A1C0ABK2"/>
<proteinExistence type="inferred from homology"/>
<evidence type="ECO:0000256" key="5">
    <source>
        <dbReference type="RuleBase" id="RU003690"/>
    </source>
</evidence>
<dbReference type="PRINTS" id="PR00131">
    <property type="entry name" value="GLHYDRLASE1"/>
</dbReference>
<dbReference type="InterPro" id="IPR017853">
    <property type="entry name" value="GH"/>
</dbReference>
<evidence type="ECO:0000256" key="3">
    <source>
        <dbReference type="ARBA" id="ARBA00023295"/>
    </source>
</evidence>
<dbReference type="PROSITE" id="PS00572">
    <property type="entry name" value="GLYCOSYL_HYDROL_F1_1"/>
    <property type="match status" value="1"/>
</dbReference>
<evidence type="ECO:0000256" key="4">
    <source>
        <dbReference type="PROSITE-ProRule" id="PRU10055"/>
    </source>
</evidence>
<dbReference type="GO" id="GO:0005829">
    <property type="term" value="C:cytosol"/>
    <property type="evidence" value="ECO:0007669"/>
    <property type="project" value="TreeGrafter"/>
</dbReference>
<dbReference type="InterPro" id="IPR001360">
    <property type="entry name" value="Glyco_hydro_1"/>
</dbReference>
<name>A0A1C0ABK2_9FIRM</name>
<comment type="caution">
    <text evidence="6">The sequence shown here is derived from an EMBL/GenBank/DDBJ whole genome shotgun (WGS) entry which is preliminary data.</text>
</comment>
<dbReference type="OrthoDB" id="2339329at2"/>
<dbReference type="Proteomes" id="UP000093514">
    <property type="component" value="Unassembled WGS sequence"/>
</dbReference>
<reference evidence="6 7" key="2">
    <citation type="submission" date="2016-08" db="EMBL/GenBank/DDBJ databases">
        <title>Orenia metallireducens sp. nov. strain Z6, a Novel Metal-reducing Firmicute from the Deep Subsurface.</title>
        <authorList>
            <person name="Maxim B.I."/>
            <person name="Kenneth K."/>
            <person name="Flynn T.M."/>
            <person name="Oloughlin E.J."/>
            <person name="Locke R.A."/>
            <person name="Weber J.R."/>
            <person name="Egan S.M."/>
            <person name="Mackie R.I."/>
            <person name="Cann I.K."/>
        </authorList>
    </citation>
    <scope>NUCLEOTIDE SEQUENCE [LARGE SCALE GENOMIC DNA]</scope>
    <source>
        <strain evidence="6 7">Z6</strain>
    </source>
</reference>
<keyword evidence="3" id="KW-0326">Glycosidase</keyword>
<dbReference type="PANTHER" id="PTHR10353:SF139">
    <property type="entry name" value="6-PHOSPHO-BETA-GLUCOSIDASE GMUD"/>
    <property type="match status" value="1"/>
</dbReference>
<dbReference type="SUPFAM" id="SSF51445">
    <property type="entry name" value="(Trans)glycosidases"/>
    <property type="match status" value="1"/>
</dbReference>
<dbReference type="PANTHER" id="PTHR10353">
    <property type="entry name" value="GLYCOSYL HYDROLASE"/>
    <property type="match status" value="1"/>
</dbReference>
<reference evidence="7" key="1">
    <citation type="submission" date="2016-07" db="EMBL/GenBank/DDBJ databases">
        <authorList>
            <person name="Florea S."/>
            <person name="Webb J.S."/>
            <person name="Jaromczyk J."/>
            <person name="Schardl C.L."/>
        </authorList>
    </citation>
    <scope>NUCLEOTIDE SEQUENCE [LARGE SCALE GENOMIC DNA]</scope>
    <source>
        <strain evidence="7">Z6</strain>
    </source>
</reference>
<organism evidence="6 7">
    <name type="scientific">Orenia metallireducens</name>
    <dbReference type="NCBI Taxonomy" id="1413210"/>
    <lineage>
        <taxon>Bacteria</taxon>
        <taxon>Bacillati</taxon>
        <taxon>Bacillota</taxon>
        <taxon>Clostridia</taxon>
        <taxon>Halanaerobiales</taxon>
        <taxon>Halobacteroidaceae</taxon>
        <taxon>Orenia</taxon>
    </lineage>
</organism>
<dbReference type="EMBL" id="LWDV01000007">
    <property type="protein sequence ID" value="OCL27714.1"/>
    <property type="molecule type" value="Genomic_DNA"/>
</dbReference>
<dbReference type="FunFam" id="3.20.20.80:FF:000004">
    <property type="entry name" value="Beta-glucosidase 6-phospho-beta-glucosidase"/>
    <property type="match status" value="1"/>
</dbReference>
<evidence type="ECO:0000256" key="2">
    <source>
        <dbReference type="ARBA" id="ARBA00022801"/>
    </source>
</evidence>
<gene>
    <name evidence="6" type="ORF">U472_03950</name>
</gene>
<protein>
    <submittedName>
        <fullName evidence="6">6-phospho-beta-glucosidase</fullName>
    </submittedName>
</protein>